<evidence type="ECO:0000313" key="10">
    <source>
        <dbReference type="EMBL" id="HGQ85697.1"/>
    </source>
</evidence>
<dbReference type="InterPro" id="IPR021127">
    <property type="entry name" value="CRISPR_associated_Cas2"/>
</dbReference>
<name>A0A7C4NTI6_9BACT</name>
<comment type="subunit">
    <text evidence="9">Homodimer, forms a heterotetramer with a Cas1 homodimer.</text>
</comment>
<protein>
    <recommendedName>
        <fullName evidence="9">CRISPR-associated endoribonuclease Cas2</fullName>
        <ecNumber evidence="9">3.1.-.-</ecNumber>
    </recommendedName>
</protein>
<dbReference type="InterPro" id="IPR019199">
    <property type="entry name" value="Virulence_VapD/CRISPR_Cas2"/>
</dbReference>
<organism evidence="10">
    <name type="scientific">Thermodesulfobacterium geofontis</name>
    <dbReference type="NCBI Taxonomy" id="1295609"/>
    <lineage>
        <taxon>Bacteria</taxon>
        <taxon>Pseudomonadati</taxon>
        <taxon>Thermodesulfobacteriota</taxon>
        <taxon>Thermodesulfobacteria</taxon>
        <taxon>Thermodesulfobacteriales</taxon>
        <taxon>Thermodesulfobacteriaceae</taxon>
        <taxon>Thermodesulfobacterium</taxon>
    </lineage>
</organism>
<dbReference type="PANTHER" id="PTHR34405">
    <property type="entry name" value="CRISPR-ASSOCIATED ENDORIBONUCLEASE CAS2"/>
    <property type="match status" value="1"/>
</dbReference>
<gene>
    <name evidence="9 10" type="primary">cas2</name>
    <name evidence="10" type="ORF">ENT66_05040</name>
</gene>
<sequence>MKVILIYDIETIEPSDQKRLNKVRKIARKYLYHVQKSVFEGDLTEGQLYKLEKAILEVVDKDKDSVIIYKLPDTVKWERIILARKNFDFDSNLL</sequence>
<dbReference type="NCBIfam" id="TIGR01573">
    <property type="entry name" value="cas2"/>
    <property type="match status" value="1"/>
</dbReference>
<comment type="function">
    <text evidence="9">CRISPR (clustered regularly interspaced short palindromic repeat), is an adaptive immune system that provides protection against mobile genetic elements (viruses, transposable elements and conjugative plasmids). CRISPR clusters contain sequences complementary to antecedent mobile elements and target invading nucleic acids. CRISPR clusters are transcribed and processed into CRISPR RNA (crRNA). Functions as a ssRNA-specific endoribonuclease. Involved in the integration of spacer DNA into the CRISPR cassette.</text>
</comment>
<keyword evidence="5 9" id="KW-0255">Endonuclease</keyword>
<proteinExistence type="inferred from homology"/>
<dbReference type="GO" id="GO:0043571">
    <property type="term" value="P:maintenance of CRISPR repeat elements"/>
    <property type="evidence" value="ECO:0007669"/>
    <property type="project" value="UniProtKB-UniRule"/>
</dbReference>
<evidence type="ECO:0000256" key="3">
    <source>
        <dbReference type="ARBA" id="ARBA00022722"/>
    </source>
</evidence>
<keyword evidence="4 9" id="KW-0479">Metal-binding</keyword>
<evidence type="ECO:0000256" key="2">
    <source>
        <dbReference type="ARBA" id="ARBA00009959"/>
    </source>
</evidence>
<dbReference type="HAMAP" id="MF_01471">
    <property type="entry name" value="Cas2"/>
    <property type="match status" value="1"/>
</dbReference>
<dbReference type="GO" id="GO:0004521">
    <property type="term" value="F:RNA endonuclease activity"/>
    <property type="evidence" value="ECO:0007669"/>
    <property type="project" value="InterPro"/>
</dbReference>
<evidence type="ECO:0000256" key="6">
    <source>
        <dbReference type="ARBA" id="ARBA00022801"/>
    </source>
</evidence>
<feature type="binding site" evidence="9">
    <location>
        <position position="8"/>
    </location>
    <ligand>
        <name>Mg(2+)</name>
        <dbReference type="ChEBI" id="CHEBI:18420"/>
        <note>catalytic</note>
    </ligand>
</feature>
<dbReference type="Pfam" id="PF09827">
    <property type="entry name" value="CRISPR_Cas2"/>
    <property type="match status" value="1"/>
</dbReference>
<keyword evidence="6 9" id="KW-0378">Hydrolase</keyword>
<reference evidence="10" key="1">
    <citation type="journal article" date="2020" name="mSystems">
        <title>Genome- and Community-Level Interaction Insights into Carbon Utilization and Element Cycling Functions of Hydrothermarchaeota in Hydrothermal Sediment.</title>
        <authorList>
            <person name="Zhou Z."/>
            <person name="Liu Y."/>
            <person name="Xu W."/>
            <person name="Pan J."/>
            <person name="Luo Z.H."/>
            <person name="Li M."/>
        </authorList>
    </citation>
    <scope>NUCLEOTIDE SEQUENCE [LARGE SCALE GENOMIC DNA]</scope>
    <source>
        <strain evidence="10">SpSt-6</strain>
    </source>
</reference>
<comment type="similarity">
    <text evidence="2 9">Belongs to the CRISPR-associated endoribonuclease Cas2 protein family.</text>
</comment>
<dbReference type="GO" id="GO:0016787">
    <property type="term" value="F:hydrolase activity"/>
    <property type="evidence" value="ECO:0007669"/>
    <property type="project" value="UniProtKB-KW"/>
</dbReference>
<evidence type="ECO:0000256" key="5">
    <source>
        <dbReference type="ARBA" id="ARBA00022759"/>
    </source>
</evidence>
<keyword evidence="8 9" id="KW-0051">Antiviral defense</keyword>
<keyword evidence="3 9" id="KW-0540">Nuclease</keyword>
<dbReference type="EMBL" id="DSZN01000085">
    <property type="protein sequence ID" value="HGQ85697.1"/>
    <property type="molecule type" value="Genomic_DNA"/>
</dbReference>
<evidence type="ECO:0000256" key="8">
    <source>
        <dbReference type="ARBA" id="ARBA00023118"/>
    </source>
</evidence>
<accession>A0A7C4NTI6</accession>
<evidence type="ECO:0000256" key="4">
    <source>
        <dbReference type="ARBA" id="ARBA00022723"/>
    </source>
</evidence>
<evidence type="ECO:0000256" key="1">
    <source>
        <dbReference type="ARBA" id="ARBA00001946"/>
    </source>
</evidence>
<dbReference type="SUPFAM" id="SSF143430">
    <property type="entry name" value="TTP0101/SSO1404-like"/>
    <property type="match status" value="1"/>
</dbReference>
<comment type="cofactor">
    <cofactor evidence="1 9">
        <name>Mg(2+)</name>
        <dbReference type="ChEBI" id="CHEBI:18420"/>
    </cofactor>
</comment>
<dbReference type="CDD" id="cd09725">
    <property type="entry name" value="Cas2_I_II_III"/>
    <property type="match status" value="1"/>
</dbReference>
<dbReference type="Gene3D" id="3.30.70.240">
    <property type="match status" value="1"/>
</dbReference>
<dbReference type="AlphaFoldDB" id="A0A7C4NTI6"/>
<keyword evidence="7 9" id="KW-0460">Magnesium</keyword>
<dbReference type="GO" id="GO:0051607">
    <property type="term" value="P:defense response to virus"/>
    <property type="evidence" value="ECO:0007669"/>
    <property type="project" value="UniProtKB-UniRule"/>
</dbReference>
<evidence type="ECO:0000256" key="7">
    <source>
        <dbReference type="ARBA" id="ARBA00022842"/>
    </source>
</evidence>
<dbReference type="EC" id="3.1.-.-" evidence="9"/>
<comment type="caution">
    <text evidence="10">The sequence shown here is derived from an EMBL/GenBank/DDBJ whole genome shotgun (WGS) entry which is preliminary data.</text>
</comment>
<dbReference type="GO" id="GO:0046872">
    <property type="term" value="F:metal ion binding"/>
    <property type="evidence" value="ECO:0007669"/>
    <property type="project" value="UniProtKB-UniRule"/>
</dbReference>
<evidence type="ECO:0000256" key="9">
    <source>
        <dbReference type="HAMAP-Rule" id="MF_01471"/>
    </source>
</evidence>